<evidence type="ECO:0000313" key="3">
    <source>
        <dbReference type="Proteomes" id="UP000183038"/>
    </source>
</evidence>
<evidence type="ECO:0000313" key="4">
    <source>
        <dbReference type="Proteomes" id="UP000199574"/>
    </source>
</evidence>
<reference evidence="1 4" key="2">
    <citation type="submission" date="2016-10" db="EMBL/GenBank/DDBJ databases">
        <authorList>
            <person name="Varghese N."/>
            <person name="Submissions S."/>
        </authorList>
    </citation>
    <scope>NUCLEOTIDE SEQUENCE [LARGE SCALE GENOMIC DNA]</scope>
    <source>
        <strain evidence="1 4">MAR_2009_60</strain>
    </source>
</reference>
<name>A0A1H4S6G7_9FLAO</name>
<keyword evidence="4" id="KW-1185">Reference proteome</keyword>
<dbReference type="EMBL" id="LT629754">
    <property type="protein sequence ID" value="SDS45326.1"/>
    <property type="molecule type" value="Genomic_DNA"/>
</dbReference>
<gene>
    <name evidence="2" type="ORF">SAMN05192540_3072</name>
    <name evidence="1" type="ORF">SAMN05192545_1429</name>
</gene>
<organism evidence="2 3">
    <name type="scientific">Maribacter dokdonensis</name>
    <dbReference type="NCBI Taxonomy" id="320912"/>
    <lineage>
        <taxon>Bacteria</taxon>
        <taxon>Pseudomonadati</taxon>
        <taxon>Bacteroidota</taxon>
        <taxon>Flavobacteriia</taxon>
        <taxon>Flavobacteriales</taxon>
        <taxon>Flavobacteriaceae</taxon>
        <taxon>Maribacter</taxon>
    </lineage>
</organism>
<protein>
    <submittedName>
        <fullName evidence="2">Uncharacterized protein</fullName>
    </submittedName>
</protein>
<evidence type="ECO:0000313" key="1">
    <source>
        <dbReference type="EMBL" id="SDS45326.1"/>
    </source>
</evidence>
<dbReference type="Proteomes" id="UP000199574">
    <property type="component" value="Chromosome I"/>
</dbReference>
<proteinExistence type="predicted"/>
<dbReference type="AlphaFoldDB" id="A0A1H4S6G7"/>
<sequence>MRTFIKNTPTESRRNVFLTAFRNSKRVQWVASRQFTH</sequence>
<evidence type="ECO:0000313" key="2">
    <source>
        <dbReference type="EMBL" id="SEC39796.1"/>
    </source>
</evidence>
<accession>A0A1H4S6G7</accession>
<reference evidence="2 3" key="1">
    <citation type="submission" date="2016-10" db="EMBL/GenBank/DDBJ databases">
        <authorList>
            <person name="de Groot N.N."/>
        </authorList>
    </citation>
    <scope>NUCLEOTIDE SEQUENCE [LARGE SCALE GENOMIC DNA]</scope>
    <source>
        <strain evidence="2 3">MAR_2009_71</strain>
    </source>
</reference>
<dbReference type="Proteomes" id="UP000183038">
    <property type="component" value="Unassembled WGS sequence"/>
</dbReference>
<dbReference type="EMBL" id="FNTB01000001">
    <property type="protein sequence ID" value="SEC39796.1"/>
    <property type="molecule type" value="Genomic_DNA"/>
</dbReference>